<dbReference type="InterPro" id="IPR025751">
    <property type="entry name" value="RsbRD_N_dom"/>
</dbReference>
<accession>A0A7W4VT92</accession>
<name>A0A7W4VT92_9ACTN</name>
<dbReference type="InterPro" id="IPR042070">
    <property type="entry name" value="PucR_C-HTH_sf"/>
</dbReference>
<organism evidence="3 4">
    <name type="scientific">Nocardioides soli</name>
    <dbReference type="NCBI Taxonomy" id="1036020"/>
    <lineage>
        <taxon>Bacteria</taxon>
        <taxon>Bacillati</taxon>
        <taxon>Actinomycetota</taxon>
        <taxon>Actinomycetes</taxon>
        <taxon>Propionibacteriales</taxon>
        <taxon>Nocardioidaceae</taxon>
        <taxon>Nocardioides</taxon>
    </lineage>
</organism>
<dbReference type="InterPro" id="IPR051448">
    <property type="entry name" value="CdaR-like_regulators"/>
</dbReference>
<dbReference type="RefSeq" id="WP_183591038.1">
    <property type="nucleotide sequence ID" value="NZ_JACHWR010000001.1"/>
</dbReference>
<dbReference type="Pfam" id="PF14361">
    <property type="entry name" value="RsbRD_N"/>
    <property type="match status" value="1"/>
</dbReference>
<reference evidence="3 4" key="1">
    <citation type="submission" date="2020-08" db="EMBL/GenBank/DDBJ databases">
        <title>Sequencing the genomes of 1000 actinobacteria strains.</title>
        <authorList>
            <person name="Klenk H.-P."/>
        </authorList>
    </citation>
    <scope>NUCLEOTIDE SEQUENCE [LARGE SCALE GENOMIC DNA]</scope>
    <source>
        <strain evidence="3 4">DSM 105498</strain>
    </source>
</reference>
<dbReference type="AlphaFoldDB" id="A0A7W4VT92"/>
<comment type="caution">
    <text evidence="3">The sequence shown here is derived from an EMBL/GenBank/DDBJ whole genome shotgun (WGS) entry which is preliminary data.</text>
</comment>
<keyword evidence="4" id="KW-1185">Reference proteome</keyword>
<proteinExistence type="predicted"/>
<dbReference type="Pfam" id="PF13556">
    <property type="entry name" value="HTH_30"/>
    <property type="match status" value="1"/>
</dbReference>
<dbReference type="EMBL" id="JACHWR010000001">
    <property type="protein sequence ID" value="MBB3041098.1"/>
    <property type="molecule type" value="Genomic_DNA"/>
</dbReference>
<sequence length="411" mass="46241">MGERITEDVKRVARAMLKEFDDLMTRIVTEVWSSVPAYAELMLHQSELRERTRENVHNVITCLLEDREPTAEELARATATGERRAIQGVSASSVIQSFRTAERALNEEYVDWCARMQVQRANIGSGRAAMIRCLDALEQAMLEAHMEIQRQVEEDLRLSEPGLFRRLATGSSVELADLQRLAVTMGIDDPERGTFVIVALASRVRADRAAMERHRHRFVSRLRQLFAVPVLSGTVEAEGLEWVTLFAMPWRGDDLRSLATRIADSFRYDAATDVVAAISNTCVGMSGLGTACKQAITTLESRSATDDGPPVHLFRDRLLEVMVHRDPPMGRHLVQRYLEPLEGGGDLLVTLRTHLEQDLSVRATAEALHVHKNTVVYRLRRIEERTGLLTRRPRDLAKLVLAVEAWEASGE</sequence>
<dbReference type="Proteomes" id="UP000589626">
    <property type="component" value="Unassembled WGS sequence"/>
</dbReference>
<dbReference type="PANTHER" id="PTHR33744">
    <property type="entry name" value="CARBOHYDRATE DIACID REGULATOR"/>
    <property type="match status" value="1"/>
</dbReference>
<feature type="domain" description="RsbT co-antagonist protein RsbRD N-terminal" evidence="2">
    <location>
        <begin position="21"/>
        <end position="154"/>
    </location>
</feature>
<evidence type="ECO:0000259" key="1">
    <source>
        <dbReference type="Pfam" id="PF13556"/>
    </source>
</evidence>
<dbReference type="InterPro" id="IPR025736">
    <property type="entry name" value="PucR_C-HTH_dom"/>
</dbReference>
<dbReference type="PANTHER" id="PTHR33744:SF7">
    <property type="entry name" value="PUCR FAMILY TRANSCRIPTIONAL REGULATOR"/>
    <property type="match status" value="1"/>
</dbReference>
<protein>
    <submittedName>
        <fullName evidence="3">Sugar diacid utilization regulator</fullName>
    </submittedName>
</protein>
<dbReference type="Gene3D" id="1.10.10.2840">
    <property type="entry name" value="PucR C-terminal helix-turn-helix domain"/>
    <property type="match status" value="1"/>
</dbReference>
<gene>
    <name evidence="3" type="ORF">FHU40_000899</name>
</gene>
<feature type="domain" description="PucR C-terminal helix-turn-helix" evidence="1">
    <location>
        <begin position="347"/>
        <end position="405"/>
    </location>
</feature>
<evidence type="ECO:0000259" key="2">
    <source>
        <dbReference type="Pfam" id="PF14361"/>
    </source>
</evidence>
<evidence type="ECO:0000313" key="3">
    <source>
        <dbReference type="EMBL" id="MBB3041098.1"/>
    </source>
</evidence>
<evidence type="ECO:0000313" key="4">
    <source>
        <dbReference type="Proteomes" id="UP000589626"/>
    </source>
</evidence>